<protein>
    <submittedName>
        <fullName evidence="3">Uncharacterized protein</fullName>
    </submittedName>
</protein>
<keyword evidence="2" id="KW-0732">Signal</keyword>
<accession>A0A327QQS9</accession>
<gene>
    <name evidence="3" type="ORF">LX64_01728</name>
</gene>
<feature type="compositionally biased region" description="Basic and acidic residues" evidence="1">
    <location>
        <begin position="197"/>
        <end position="214"/>
    </location>
</feature>
<dbReference type="EMBL" id="QLLL01000003">
    <property type="protein sequence ID" value="RAJ06601.1"/>
    <property type="molecule type" value="Genomic_DNA"/>
</dbReference>
<feature type="chain" id="PRO_5016268618" evidence="2">
    <location>
        <begin position="39"/>
        <end position="712"/>
    </location>
</feature>
<feature type="signal peptide" evidence="2">
    <location>
        <begin position="1"/>
        <end position="38"/>
    </location>
</feature>
<sequence>MIPKKQRTSANYTMNYKKILLQFLLILFACLAVQQVQAQAQDTIRLKNGRFVTGKTLEVSDEDVLFRPFPPIGNDTLVLINIKDIRAIAYANGFTDVFKGDEPDTIVLVSGRKVTCKIAEILDNSLLARLNNGEDERVTEFLLDSVSVVQYASGYIEKYNPLLPPTPVLVAKAAEPTKQEKPIPAPVTGDLAAVTPTKEEKKKKEKEPKKEKPISTKNLSGVTITNKPKTYIAVGAVIDSASGLSRSVALMEILKSSCYRHEDDTLTPVLQDYPYNNHYAITGVFNGSKSRFKLYKSGKKVKEFVVYDDWSAVNKELRAYFETEEYIPKRKNAPVSEGGQYKFHERNIVNMLPGTVENRVPHSMLVDTFRTYAVMKFYKDNHAYLNAKEVYGSYTNIREESLFFFRNSDVPWNLKKTVRQVVFPISRWLGAPLTYLSCAYQLEEKKETGAALNLYFASLQGSCSLLASPYERGLLKERAYTRIHHIYSQQQNRPHLAAMFSLGADLNKAFLQSAEARTERSKYYSGIQQIRSVSTKAEDQAREIRATKRTGFFVALLNTAGAVATAGVDDGGATSMAFVENAANTLNESLTAAEDASTMLADAYMGIEDKIDTRSFTINDGGETDMATAFLGREIAFYLYFKPHLVKPVLERFAKDKPKMQALLTKFYTARDKATVQRSISEIYTHVTIMESQIIASEARGIAITDKMKANF</sequence>
<evidence type="ECO:0000256" key="2">
    <source>
        <dbReference type="SAM" id="SignalP"/>
    </source>
</evidence>
<dbReference type="AlphaFoldDB" id="A0A327QQS9"/>
<proteinExistence type="predicted"/>
<dbReference type="Proteomes" id="UP000249547">
    <property type="component" value="Unassembled WGS sequence"/>
</dbReference>
<evidence type="ECO:0000313" key="4">
    <source>
        <dbReference type="Proteomes" id="UP000249547"/>
    </source>
</evidence>
<organism evidence="3 4">
    <name type="scientific">Chitinophaga skermanii</name>
    <dbReference type="NCBI Taxonomy" id="331697"/>
    <lineage>
        <taxon>Bacteria</taxon>
        <taxon>Pseudomonadati</taxon>
        <taxon>Bacteroidota</taxon>
        <taxon>Chitinophagia</taxon>
        <taxon>Chitinophagales</taxon>
        <taxon>Chitinophagaceae</taxon>
        <taxon>Chitinophaga</taxon>
    </lineage>
</organism>
<evidence type="ECO:0000313" key="3">
    <source>
        <dbReference type="EMBL" id="RAJ06601.1"/>
    </source>
</evidence>
<feature type="region of interest" description="Disordered" evidence="1">
    <location>
        <begin position="179"/>
        <end position="215"/>
    </location>
</feature>
<evidence type="ECO:0000256" key="1">
    <source>
        <dbReference type="SAM" id="MobiDB-lite"/>
    </source>
</evidence>
<name>A0A327QQS9_9BACT</name>
<dbReference type="PROSITE" id="PS51257">
    <property type="entry name" value="PROKAR_LIPOPROTEIN"/>
    <property type="match status" value="1"/>
</dbReference>
<keyword evidence="4" id="KW-1185">Reference proteome</keyword>
<comment type="caution">
    <text evidence="3">The sequence shown here is derived from an EMBL/GenBank/DDBJ whole genome shotgun (WGS) entry which is preliminary data.</text>
</comment>
<reference evidence="3 4" key="1">
    <citation type="submission" date="2018-06" db="EMBL/GenBank/DDBJ databases">
        <title>Genomic Encyclopedia of Archaeal and Bacterial Type Strains, Phase II (KMG-II): from individual species to whole genera.</title>
        <authorList>
            <person name="Goeker M."/>
        </authorList>
    </citation>
    <scope>NUCLEOTIDE SEQUENCE [LARGE SCALE GENOMIC DNA]</scope>
    <source>
        <strain evidence="3 4">DSM 23857</strain>
    </source>
</reference>